<feature type="compositionally biased region" description="Polar residues" evidence="7">
    <location>
        <begin position="690"/>
        <end position="705"/>
    </location>
</feature>
<dbReference type="SUPFAM" id="SSF55785">
    <property type="entry name" value="PYP-like sensor domain (PAS domain)"/>
    <property type="match status" value="1"/>
</dbReference>
<dbReference type="Gene3D" id="1.10.287.1490">
    <property type="match status" value="1"/>
</dbReference>
<dbReference type="Pfam" id="PF01739">
    <property type="entry name" value="CheR"/>
    <property type="match status" value="1"/>
</dbReference>
<dbReference type="GO" id="GO:0032259">
    <property type="term" value="P:methylation"/>
    <property type="evidence" value="ECO:0007669"/>
    <property type="project" value="UniProtKB-KW"/>
</dbReference>
<dbReference type="EC" id="2.1.1.80" evidence="2"/>
<evidence type="ECO:0000256" key="3">
    <source>
        <dbReference type="ARBA" id="ARBA00022603"/>
    </source>
</evidence>
<keyword evidence="5" id="KW-0949">S-adenosyl-L-methionine</keyword>
<evidence type="ECO:0000256" key="1">
    <source>
        <dbReference type="ARBA" id="ARBA00001541"/>
    </source>
</evidence>
<feature type="active site" evidence="6">
    <location>
        <position position="148"/>
    </location>
</feature>
<comment type="catalytic activity">
    <reaction evidence="1">
        <text>L-glutamyl-[protein] + S-adenosyl-L-methionine = [protein]-L-glutamate 5-O-methyl ester + S-adenosyl-L-homocysteine</text>
        <dbReference type="Rhea" id="RHEA:24452"/>
        <dbReference type="Rhea" id="RHEA-COMP:10208"/>
        <dbReference type="Rhea" id="RHEA-COMP:10311"/>
        <dbReference type="ChEBI" id="CHEBI:29973"/>
        <dbReference type="ChEBI" id="CHEBI:57856"/>
        <dbReference type="ChEBI" id="CHEBI:59789"/>
        <dbReference type="ChEBI" id="CHEBI:82795"/>
        <dbReference type="EC" id="2.1.1.80"/>
    </reaction>
</comment>
<dbReference type="OrthoDB" id="9816309at2"/>
<organism evidence="11 12">
    <name type="scientific">Zoogloea oleivorans</name>
    <dbReference type="NCBI Taxonomy" id="1552750"/>
    <lineage>
        <taxon>Bacteria</taxon>
        <taxon>Pseudomonadati</taxon>
        <taxon>Pseudomonadota</taxon>
        <taxon>Betaproteobacteria</taxon>
        <taxon>Rhodocyclales</taxon>
        <taxon>Zoogloeaceae</taxon>
        <taxon>Zoogloea</taxon>
    </lineage>
</organism>
<dbReference type="InterPro" id="IPR022641">
    <property type="entry name" value="CheR_N"/>
</dbReference>
<dbReference type="GO" id="GO:0008983">
    <property type="term" value="F:protein-glutamate O-methyltransferase activity"/>
    <property type="evidence" value="ECO:0007669"/>
    <property type="project" value="UniProtKB-EC"/>
</dbReference>
<keyword evidence="6" id="KW-0145">Chemotaxis</keyword>
<accession>A0A6C2D6Q5</accession>
<dbReference type="RefSeq" id="WP_148577248.1">
    <property type="nucleotide sequence ID" value="NZ_SDKK01000001.1"/>
</dbReference>
<dbReference type="PANTHER" id="PTHR24422">
    <property type="entry name" value="CHEMOTAXIS PROTEIN METHYLTRANSFERASE"/>
    <property type="match status" value="1"/>
</dbReference>
<dbReference type="Gene3D" id="1.10.155.10">
    <property type="entry name" value="Chemotaxis receptor methyltransferase CheR, N-terminal domain"/>
    <property type="match status" value="1"/>
</dbReference>
<dbReference type="Pfam" id="PF01339">
    <property type="entry name" value="CheB_methylest"/>
    <property type="match status" value="1"/>
</dbReference>
<evidence type="ECO:0000313" key="11">
    <source>
        <dbReference type="EMBL" id="TYC62158.1"/>
    </source>
</evidence>
<dbReference type="CDD" id="cd16434">
    <property type="entry name" value="CheB-CheR_fusion"/>
    <property type="match status" value="1"/>
</dbReference>
<dbReference type="Proteomes" id="UP000389128">
    <property type="component" value="Unassembled WGS sequence"/>
</dbReference>
<evidence type="ECO:0000259" key="8">
    <source>
        <dbReference type="PROSITE" id="PS50113"/>
    </source>
</evidence>
<dbReference type="SUPFAM" id="SSF53335">
    <property type="entry name" value="S-adenosyl-L-methionine-dependent methyltransferases"/>
    <property type="match status" value="1"/>
</dbReference>
<keyword evidence="3" id="KW-0489">Methyltransferase</keyword>
<name>A0A6C2D6Q5_9RHOO</name>
<dbReference type="InterPro" id="IPR035909">
    <property type="entry name" value="CheB_C"/>
</dbReference>
<dbReference type="CDD" id="cd00130">
    <property type="entry name" value="PAS"/>
    <property type="match status" value="1"/>
</dbReference>
<evidence type="ECO:0000256" key="7">
    <source>
        <dbReference type="SAM" id="MobiDB-lite"/>
    </source>
</evidence>
<dbReference type="InterPro" id="IPR022642">
    <property type="entry name" value="CheR_C"/>
</dbReference>
<feature type="domain" description="CheR-type methyltransferase" evidence="10">
    <location>
        <begin position="215"/>
        <end position="480"/>
    </location>
</feature>
<dbReference type="AlphaFoldDB" id="A0A6C2D6Q5"/>
<feature type="compositionally biased region" description="Basic and acidic residues" evidence="7">
    <location>
        <begin position="676"/>
        <end position="689"/>
    </location>
</feature>
<dbReference type="InterPro" id="IPR050903">
    <property type="entry name" value="Bact_Chemotaxis_MeTrfase"/>
</dbReference>
<dbReference type="Gene3D" id="3.40.50.150">
    <property type="entry name" value="Vaccinia Virus protein VP39"/>
    <property type="match status" value="1"/>
</dbReference>
<dbReference type="InterPro" id="IPR036804">
    <property type="entry name" value="CheR_N_sf"/>
</dbReference>
<evidence type="ECO:0000256" key="2">
    <source>
        <dbReference type="ARBA" id="ARBA00012534"/>
    </source>
</evidence>
<dbReference type="Pfam" id="PF13596">
    <property type="entry name" value="PAS_10"/>
    <property type="match status" value="1"/>
</dbReference>
<dbReference type="Gene3D" id="3.30.450.20">
    <property type="entry name" value="PAS domain"/>
    <property type="match status" value="1"/>
</dbReference>
<dbReference type="PROSITE" id="PS50123">
    <property type="entry name" value="CHER"/>
    <property type="match status" value="1"/>
</dbReference>
<dbReference type="PROSITE" id="PS50122">
    <property type="entry name" value="CHEB"/>
    <property type="match status" value="1"/>
</dbReference>
<protein>
    <recommendedName>
        <fullName evidence="2">protein-glutamate O-methyltransferase</fullName>
        <ecNumber evidence="2">2.1.1.80</ecNumber>
    </recommendedName>
</protein>
<feature type="region of interest" description="Disordered" evidence="7">
    <location>
        <begin position="676"/>
        <end position="705"/>
    </location>
</feature>
<dbReference type="InterPro" id="IPR000780">
    <property type="entry name" value="CheR_MeTrfase"/>
</dbReference>
<sequence length="862" mass="95547">MKDSATPAKTDGHAPHSAERFPIVGIGASAGGLEALEDFFSHTPADSGMAFVVVQHLDPTHKGMMPELLQRVTSMPVTQVRDRMKVKRDCIYVIPPNKDLSLLHGVLHLIDPVAPRGLRLPIDFFLRSLADDQHERAIAVILSGMGSDGTLGLRAIKEFAGLVLVQNPATAKFDGMPGSAINAGLADIVAEARDLPQRILDFLTRVPQSGLDKPAPEPESPAQKSGLDKIVILLRARTGHDFSSYKKSTIYRRIERRMGIHQLARITDYVRYLRENPQEVDLLFKELLIGVTCFFRDPDAWNALQKIALPQLLTGTPAGHTLRAWVAGCSTGEEAYSLAIAFREVLEQIKPVGQFSLQIFATDLDPTAIETARQGRYPANIAADLSPERLNRYFVEDEGTYRVCSEIREMVVFAPQNVIMDPPFTKLDILCCRNLLIYLNGELQKKLLPLFHYSLNPRGLLFLGSAETIGNFTNLFAPLEGKSRLYRRGEHLARAAQVDFPSRLYLTPTAMPDDVKAIPTTNIQALTDQLLLQRVAPAAVLVNAAGDILYISGRTGKYLEPPSGKANWNIHAMTRDGLRNELTLALPKALRDKTTVTQRGIHVDLNGSSQTVDLSVLAIDEPEALRGMALIVFADVASPPAELPTGNSRRTPSRGRMAELEVALQRARDEIQSVREEMQSQQEELKSANEELQSTNEELQSTNEELTTSKEEMQSLNEELQTVNAELQSKVDELSAANSDMKNLLNSTDIATIFLDGHLHVRRFTTQATRIFKLIAGDIGRPLSDIVTELQYPDLQSDAREVLRSLVFSEKQVQTGDGRWIMVKIMPYRTLDNVIDGVVITFTDISVSKKLEAELRGRQARP</sequence>
<dbReference type="EMBL" id="SDKK01000001">
    <property type="protein sequence ID" value="TYC62158.1"/>
    <property type="molecule type" value="Genomic_DNA"/>
</dbReference>
<dbReference type="SUPFAM" id="SSF52738">
    <property type="entry name" value="Methylesterase CheB, C-terminal domain"/>
    <property type="match status" value="1"/>
</dbReference>
<evidence type="ECO:0000313" key="12">
    <source>
        <dbReference type="Proteomes" id="UP000389128"/>
    </source>
</evidence>
<dbReference type="PRINTS" id="PR00996">
    <property type="entry name" value="CHERMTFRASE"/>
</dbReference>
<dbReference type="SMART" id="SM00138">
    <property type="entry name" value="MeTrc"/>
    <property type="match status" value="1"/>
</dbReference>
<evidence type="ECO:0000256" key="5">
    <source>
        <dbReference type="ARBA" id="ARBA00022691"/>
    </source>
</evidence>
<keyword evidence="12" id="KW-1185">Reference proteome</keyword>
<proteinExistence type="predicted"/>
<dbReference type="SUPFAM" id="SSF47757">
    <property type="entry name" value="Chemotaxis receptor methyltransferase CheR, N-terminal domain"/>
    <property type="match status" value="1"/>
</dbReference>
<keyword evidence="4" id="KW-0808">Transferase</keyword>
<dbReference type="InterPro" id="IPR035965">
    <property type="entry name" value="PAS-like_dom_sf"/>
</dbReference>
<dbReference type="PANTHER" id="PTHR24422:SF27">
    <property type="entry name" value="PROTEIN-GLUTAMATE O-METHYLTRANSFERASE"/>
    <property type="match status" value="1"/>
</dbReference>
<dbReference type="Pfam" id="PF03705">
    <property type="entry name" value="CheR_N"/>
    <property type="match status" value="1"/>
</dbReference>
<comment type="caution">
    <text evidence="11">The sequence shown here is derived from an EMBL/GenBank/DDBJ whole genome shotgun (WGS) entry which is preliminary data.</text>
</comment>
<dbReference type="Gene3D" id="3.40.50.180">
    <property type="entry name" value="Methylesterase CheB, C-terminal domain"/>
    <property type="match status" value="1"/>
</dbReference>
<gene>
    <name evidence="11" type="ORF">ETQ85_00980</name>
</gene>
<dbReference type="InterPro" id="IPR000014">
    <property type="entry name" value="PAS"/>
</dbReference>
<feature type="active site" evidence="6">
    <location>
        <position position="56"/>
    </location>
</feature>
<evidence type="ECO:0000256" key="6">
    <source>
        <dbReference type="PROSITE-ProRule" id="PRU00050"/>
    </source>
</evidence>
<dbReference type="GO" id="GO:0008984">
    <property type="term" value="F:protein-glutamate methylesterase activity"/>
    <property type="evidence" value="ECO:0007669"/>
    <property type="project" value="InterPro"/>
</dbReference>
<dbReference type="GO" id="GO:0006935">
    <property type="term" value="P:chemotaxis"/>
    <property type="evidence" value="ECO:0007669"/>
    <property type="project" value="UniProtKB-UniRule"/>
</dbReference>
<reference evidence="11 12" key="1">
    <citation type="submission" date="2019-01" db="EMBL/GenBank/DDBJ databases">
        <title>Zoogloea oleivorans genome sequencing and assembly.</title>
        <authorList>
            <person name="Tancsics A."/>
            <person name="Farkas M."/>
            <person name="Kriszt B."/>
            <person name="Maroti G."/>
            <person name="Horvath B."/>
        </authorList>
    </citation>
    <scope>NUCLEOTIDE SEQUENCE [LARGE SCALE GENOMIC DNA]</scope>
    <source>
        <strain evidence="11 12">Buc</strain>
    </source>
</reference>
<evidence type="ECO:0000259" key="10">
    <source>
        <dbReference type="PROSITE" id="PS50123"/>
    </source>
</evidence>
<dbReference type="GO" id="GO:0000156">
    <property type="term" value="F:phosphorelay response regulator activity"/>
    <property type="evidence" value="ECO:0007669"/>
    <property type="project" value="InterPro"/>
</dbReference>
<evidence type="ECO:0000256" key="4">
    <source>
        <dbReference type="ARBA" id="ARBA00022679"/>
    </source>
</evidence>
<keyword evidence="6" id="KW-0378">Hydrolase</keyword>
<dbReference type="InterPro" id="IPR000700">
    <property type="entry name" value="PAS-assoc_C"/>
</dbReference>
<dbReference type="PROSITE" id="PS50113">
    <property type="entry name" value="PAC"/>
    <property type="match status" value="1"/>
</dbReference>
<dbReference type="GO" id="GO:0005737">
    <property type="term" value="C:cytoplasm"/>
    <property type="evidence" value="ECO:0007669"/>
    <property type="project" value="InterPro"/>
</dbReference>
<dbReference type="InterPro" id="IPR029063">
    <property type="entry name" value="SAM-dependent_MTases_sf"/>
</dbReference>
<feature type="domain" description="PAC" evidence="8">
    <location>
        <begin position="804"/>
        <end position="857"/>
    </location>
</feature>
<dbReference type="InterPro" id="IPR000673">
    <property type="entry name" value="Sig_transdc_resp-reg_Me-estase"/>
</dbReference>
<dbReference type="SUPFAM" id="SSF57997">
    <property type="entry name" value="Tropomyosin"/>
    <property type="match status" value="1"/>
</dbReference>
<feature type="domain" description="CheB-type methylesterase" evidence="9">
    <location>
        <begin position="15"/>
        <end position="206"/>
    </location>
</feature>
<feature type="active site" evidence="6">
    <location>
        <position position="29"/>
    </location>
</feature>
<evidence type="ECO:0000259" key="9">
    <source>
        <dbReference type="PROSITE" id="PS50122"/>
    </source>
</evidence>